<dbReference type="EMBL" id="LBUT01000024">
    <property type="protein sequence ID" value="KKQ68405.1"/>
    <property type="molecule type" value="Genomic_DNA"/>
</dbReference>
<comment type="caution">
    <text evidence="1">The sequence shown here is derived from an EMBL/GenBank/DDBJ whole genome shotgun (WGS) entry which is preliminary data.</text>
</comment>
<dbReference type="Proteomes" id="UP000034406">
    <property type="component" value="Unassembled WGS sequence"/>
</dbReference>
<evidence type="ECO:0000313" key="2">
    <source>
        <dbReference type="Proteomes" id="UP000034406"/>
    </source>
</evidence>
<protein>
    <submittedName>
        <fullName evidence="1">Uncharacterized protein</fullName>
    </submittedName>
</protein>
<accession>A0A0G0JYY7</accession>
<proteinExistence type="predicted"/>
<dbReference type="STRING" id="1618490.US90_C0024G0011"/>
<dbReference type="AlphaFoldDB" id="A0A0G0JYY7"/>
<organism evidence="1 2">
    <name type="scientific">Candidatus Shapirobacteria bacterium GW2011_GWE2_38_30</name>
    <dbReference type="NCBI Taxonomy" id="1618490"/>
    <lineage>
        <taxon>Bacteria</taxon>
        <taxon>Candidatus Shapironibacteriota</taxon>
    </lineage>
</organism>
<sequence length="32" mass="3768">MLNLIKSFDHDSYKREKLFLVSVEETAGRLID</sequence>
<gene>
    <name evidence="1" type="ORF">US90_C0024G0011</name>
</gene>
<evidence type="ECO:0000313" key="1">
    <source>
        <dbReference type="EMBL" id="KKQ68405.1"/>
    </source>
</evidence>
<name>A0A0G0JYY7_9BACT</name>
<reference evidence="1 2" key="1">
    <citation type="journal article" date="2015" name="Nature">
        <title>rRNA introns, odd ribosomes, and small enigmatic genomes across a large radiation of phyla.</title>
        <authorList>
            <person name="Brown C.T."/>
            <person name="Hug L.A."/>
            <person name="Thomas B.C."/>
            <person name="Sharon I."/>
            <person name="Castelle C.J."/>
            <person name="Singh A."/>
            <person name="Wilkins M.J."/>
            <person name="Williams K.H."/>
            <person name="Banfield J.F."/>
        </authorList>
    </citation>
    <scope>NUCLEOTIDE SEQUENCE [LARGE SCALE GENOMIC DNA]</scope>
</reference>